<dbReference type="EMBL" id="QGKW02002005">
    <property type="protein sequence ID" value="KAF2540451.1"/>
    <property type="molecule type" value="Genomic_DNA"/>
</dbReference>
<dbReference type="GO" id="GO:0003676">
    <property type="term" value="F:nucleic acid binding"/>
    <property type="evidence" value="ECO:0007669"/>
    <property type="project" value="InterPro"/>
</dbReference>
<dbReference type="GO" id="GO:0004523">
    <property type="term" value="F:RNA-DNA hybrid ribonuclease activity"/>
    <property type="evidence" value="ECO:0007669"/>
    <property type="project" value="InterPro"/>
</dbReference>
<dbReference type="CDD" id="cd06222">
    <property type="entry name" value="RNase_H_like"/>
    <property type="match status" value="1"/>
</dbReference>
<protein>
    <recommendedName>
        <fullName evidence="5">RNase H type-1 domain-containing protein</fullName>
    </recommendedName>
</protein>
<evidence type="ECO:0000259" key="2">
    <source>
        <dbReference type="Pfam" id="PF13966"/>
    </source>
</evidence>
<evidence type="ECO:0008006" key="5">
    <source>
        <dbReference type="Google" id="ProtNLM"/>
    </source>
</evidence>
<accession>A0A8S9G4H3</accession>
<name>A0A8S9G4H3_BRACR</name>
<evidence type="ECO:0000259" key="1">
    <source>
        <dbReference type="Pfam" id="PF13456"/>
    </source>
</evidence>
<reference evidence="3" key="1">
    <citation type="submission" date="2019-12" db="EMBL/GenBank/DDBJ databases">
        <title>Genome sequencing and annotation of Brassica cretica.</title>
        <authorList>
            <person name="Studholme D.J."/>
            <person name="Sarris P.F."/>
        </authorList>
    </citation>
    <scope>NUCLEOTIDE SEQUENCE</scope>
    <source>
        <strain evidence="3">PFS-001/15</strain>
        <tissue evidence="3">Leaf</tissue>
    </source>
</reference>
<sequence length="297" mass="32911">MKVFLWSIIQKALQLGDNLQSRGVQSAGLCVRCKEKETAVHTFFNCAFAQEVWKLIPLHQVVHLATSSDFREIVIKFRRSVCLPPTGISGSILPWICWVIWNARNLVIFENRTLSAREVATKGLRLAREWNNAQGSIKKTTKTVPRRPATESTQESHGTIVTCKTDAAWNKSTNKAGLGWAISDPTHQRSNKGSAVQDFVKSPLIAEALALRLGLIAAVNLDVDRIRMLSDNSTLIRAIKNDIQIKEIFGIVQDIQAIVSVSVDISFSFISRSLNTEADDLAKKAFRDSSIVNPAMG</sequence>
<evidence type="ECO:0000313" key="4">
    <source>
        <dbReference type="Proteomes" id="UP000712281"/>
    </source>
</evidence>
<evidence type="ECO:0000313" key="3">
    <source>
        <dbReference type="EMBL" id="KAF2540451.1"/>
    </source>
</evidence>
<comment type="caution">
    <text evidence="3">The sequence shown here is derived from an EMBL/GenBank/DDBJ whole genome shotgun (WGS) entry which is preliminary data.</text>
</comment>
<dbReference type="PANTHER" id="PTHR34146">
    <property type="entry name" value="POLYNUCLEOTIDYL TRANSFERASE, RIBONUCLEASE H-LIKE SUPERFAMILY PROTEIN-RELATED"/>
    <property type="match status" value="1"/>
</dbReference>
<dbReference type="InterPro" id="IPR026960">
    <property type="entry name" value="RVT-Znf"/>
</dbReference>
<gene>
    <name evidence="3" type="ORF">F2Q68_00033086</name>
</gene>
<proteinExistence type="predicted"/>
<dbReference type="Gene3D" id="3.30.420.10">
    <property type="entry name" value="Ribonuclease H-like superfamily/Ribonuclease H"/>
    <property type="match status" value="1"/>
</dbReference>
<dbReference type="InterPro" id="IPR036397">
    <property type="entry name" value="RNaseH_sf"/>
</dbReference>
<dbReference type="Pfam" id="PF13966">
    <property type="entry name" value="zf-RVT"/>
    <property type="match status" value="1"/>
</dbReference>
<organism evidence="3 4">
    <name type="scientific">Brassica cretica</name>
    <name type="common">Mustard</name>
    <dbReference type="NCBI Taxonomy" id="69181"/>
    <lineage>
        <taxon>Eukaryota</taxon>
        <taxon>Viridiplantae</taxon>
        <taxon>Streptophyta</taxon>
        <taxon>Embryophyta</taxon>
        <taxon>Tracheophyta</taxon>
        <taxon>Spermatophyta</taxon>
        <taxon>Magnoliopsida</taxon>
        <taxon>eudicotyledons</taxon>
        <taxon>Gunneridae</taxon>
        <taxon>Pentapetalae</taxon>
        <taxon>rosids</taxon>
        <taxon>malvids</taxon>
        <taxon>Brassicales</taxon>
        <taxon>Brassicaceae</taxon>
        <taxon>Brassiceae</taxon>
        <taxon>Brassica</taxon>
    </lineage>
</organism>
<dbReference type="AlphaFoldDB" id="A0A8S9G4H3"/>
<dbReference type="Pfam" id="PF13456">
    <property type="entry name" value="RVT_3"/>
    <property type="match status" value="1"/>
</dbReference>
<feature type="domain" description="Reverse transcriptase zinc-binding" evidence="2">
    <location>
        <begin position="1"/>
        <end position="53"/>
    </location>
</feature>
<dbReference type="InterPro" id="IPR012337">
    <property type="entry name" value="RNaseH-like_sf"/>
</dbReference>
<dbReference type="InterPro" id="IPR044730">
    <property type="entry name" value="RNase_H-like_dom_plant"/>
</dbReference>
<dbReference type="PANTHER" id="PTHR34146:SF11">
    <property type="entry name" value="RIBONUCLEASE H-LIKE SUPERFAMILY PROTEIN"/>
    <property type="match status" value="1"/>
</dbReference>
<dbReference type="SUPFAM" id="SSF53098">
    <property type="entry name" value="Ribonuclease H-like"/>
    <property type="match status" value="1"/>
</dbReference>
<feature type="domain" description="RNase H type-1" evidence="1">
    <location>
        <begin position="165"/>
        <end position="285"/>
    </location>
</feature>
<dbReference type="InterPro" id="IPR002156">
    <property type="entry name" value="RNaseH_domain"/>
</dbReference>
<dbReference type="Proteomes" id="UP000712281">
    <property type="component" value="Unassembled WGS sequence"/>
</dbReference>